<dbReference type="KEGG" id="hanx:ABSL23_13985"/>
<dbReference type="EMBL" id="CP159204">
    <property type="protein sequence ID" value="XCF16337.1"/>
    <property type="molecule type" value="Genomic_DNA"/>
</dbReference>
<feature type="transmembrane region" description="Helical" evidence="1">
    <location>
        <begin position="21"/>
        <end position="39"/>
    </location>
</feature>
<organism evidence="2">
    <name type="scientific">Halobacterium sp. NMX12-1</name>
    <dbReference type="NCBI Taxonomy" id="3166650"/>
    <lineage>
        <taxon>Archaea</taxon>
        <taxon>Methanobacteriati</taxon>
        <taxon>Methanobacteriota</taxon>
        <taxon>Stenosarchaea group</taxon>
        <taxon>Halobacteria</taxon>
        <taxon>Halobacteriales</taxon>
        <taxon>Halobacteriaceae</taxon>
        <taxon>Halobacterium</taxon>
    </lineage>
</organism>
<evidence type="ECO:0000256" key="1">
    <source>
        <dbReference type="SAM" id="Phobius"/>
    </source>
</evidence>
<gene>
    <name evidence="2" type="ORF">ABSL23_13985</name>
</gene>
<accession>A0AAU8CCB5</accession>
<protein>
    <submittedName>
        <fullName evidence="2">Uncharacterized protein</fullName>
    </submittedName>
</protein>
<dbReference type="AlphaFoldDB" id="A0AAU8CCB5"/>
<dbReference type="RefSeq" id="WP_353634176.1">
    <property type="nucleotide sequence ID" value="NZ_CP159204.1"/>
</dbReference>
<name>A0AAU8CCB5_9EURY</name>
<keyword evidence="1" id="KW-0472">Membrane</keyword>
<dbReference type="GeneID" id="91110279"/>
<reference evidence="2" key="1">
    <citation type="submission" date="2024-06" db="EMBL/GenBank/DDBJ databases">
        <title>Genome Sequence of an extremely halophilic archaeon isolated from Permian era halite, Salado Formation, Carlsbad, New Mexico: Halobacterium sp. strain NMX12-1.</title>
        <authorList>
            <person name="Sotoa L."/>
            <person name="DasSarma P."/>
            <person name="Anton B.P."/>
            <person name="Vincze T."/>
            <person name="Verma I."/>
            <person name="Eralp B."/>
            <person name="Powers D.W."/>
            <person name="Dozier B.L."/>
            <person name="Roberts R.J."/>
            <person name="DasSarma S."/>
        </authorList>
    </citation>
    <scope>NUCLEOTIDE SEQUENCE</scope>
    <source>
        <strain evidence="2">NMX12-1</strain>
    </source>
</reference>
<evidence type="ECO:0000313" key="2">
    <source>
        <dbReference type="EMBL" id="XCF16337.1"/>
    </source>
</evidence>
<proteinExistence type="predicted"/>
<feature type="transmembrane region" description="Helical" evidence="1">
    <location>
        <begin position="51"/>
        <end position="70"/>
    </location>
</feature>
<keyword evidence="1" id="KW-0812">Transmembrane</keyword>
<sequence length="82" mass="8177">MSEKSSAIAAAEFGGRVLSGALGWVLVLLGSLGVVLTLLRIAGGTAPSSPVGSAVAFAVSVLVVAVGLYGNPRIRERIQSAL</sequence>
<keyword evidence="1" id="KW-1133">Transmembrane helix</keyword>